<dbReference type="InterPro" id="IPR005901">
    <property type="entry name" value="GLPGLI"/>
</dbReference>
<evidence type="ECO:0000256" key="2">
    <source>
        <dbReference type="SAM" id="SignalP"/>
    </source>
</evidence>
<keyword evidence="2" id="KW-0732">Signal</keyword>
<evidence type="ECO:0000256" key="1">
    <source>
        <dbReference type="SAM" id="MobiDB-lite"/>
    </source>
</evidence>
<proteinExistence type="predicted"/>
<comment type="caution">
    <text evidence="3">The sequence shown here is derived from an EMBL/GenBank/DDBJ whole genome shotgun (WGS) entry which is preliminary data.</text>
</comment>
<dbReference type="RefSeq" id="WP_345272522.1">
    <property type="nucleotide sequence ID" value="NZ_BAABJH010000001.1"/>
</dbReference>
<dbReference type="Proteomes" id="UP001500433">
    <property type="component" value="Unassembled WGS sequence"/>
</dbReference>
<feature type="chain" id="PRO_5046024419" evidence="2">
    <location>
        <begin position="20"/>
        <end position="280"/>
    </location>
</feature>
<protein>
    <submittedName>
        <fullName evidence="3">GLPGLI family protein</fullName>
    </submittedName>
</protein>
<feature type="region of interest" description="Disordered" evidence="1">
    <location>
        <begin position="261"/>
        <end position="280"/>
    </location>
</feature>
<keyword evidence="4" id="KW-1185">Reference proteome</keyword>
<dbReference type="Pfam" id="PF09697">
    <property type="entry name" value="Porph_ging"/>
    <property type="match status" value="1"/>
</dbReference>
<evidence type="ECO:0000313" key="3">
    <source>
        <dbReference type="EMBL" id="GAA4885765.1"/>
    </source>
</evidence>
<sequence>MKQTIIVLFAFLFINGLAAQNFQGIATYKTKRKVDLKLDSTQVNSEMYQRMLKMLEKRFERTFLLTFNKEASVYKEEEQLEAPQPSGMRMMVVNAGGSDILYKNIKENRFASQNEVFGKIFLVKDALEKLDWTLENETKNIGDYTCYKATRKRMVEVVESGISFNGDKDINAKADKEPEFEEVTITAWYTPQIPVNSGPARYYGLPGLILEVNDGQETIICSKIILNPKQAISINEPSKGKEVSQESFEAIVEKKVKEEQERYEHNREGDGERIEIRVGG</sequence>
<organism evidence="3 4">
    <name type="scientific">Flaviramulus aquimarinus</name>
    <dbReference type="NCBI Taxonomy" id="1170456"/>
    <lineage>
        <taxon>Bacteria</taxon>
        <taxon>Pseudomonadati</taxon>
        <taxon>Bacteroidota</taxon>
        <taxon>Flavobacteriia</taxon>
        <taxon>Flavobacteriales</taxon>
        <taxon>Flavobacteriaceae</taxon>
        <taxon>Flaviramulus</taxon>
    </lineage>
</organism>
<accession>A0ABP9ESQ1</accession>
<gene>
    <name evidence="3" type="ORF">GCM10023311_05720</name>
</gene>
<evidence type="ECO:0000313" key="4">
    <source>
        <dbReference type="Proteomes" id="UP001500433"/>
    </source>
</evidence>
<reference evidence="4" key="1">
    <citation type="journal article" date="2019" name="Int. J. Syst. Evol. Microbiol.">
        <title>The Global Catalogue of Microorganisms (GCM) 10K type strain sequencing project: providing services to taxonomists for standard genome sequencing and annotation.</title>
        <authorList>
            <consortium name="The Broad Institute Genomics Platform"/>
            <consortium name="The Broad Institute Genome Sequencing Center for Infectious Disease"/>
            <person name="Wu L."/>
            <person name="Ma J."/>
        </authorList>
    </citation>
    <scope>NUCLEOTIDE SEQUENCE [LARGE SCALE GENOMIC DNA]</scope>
    <source>
        <strain evidence="4">JCM 18274</strain>
    </source>
</reference>
<dbReference type="NCBIfam" id="TIGR01200">
    <property type="entry name" value="GLPGLI"/>
    <property type="match status" value="1"/>
</dbReference>
<dbReference type="EMBL" id="BAABJH010000001">
    <property type="protein sequence ID" value="GAA4885765.1"/>
    <property type="molecule type" value="Genomic_DNA"/>
</dbReference>
<feature type="signal peptide" evidence="2">
    <location>
        <begin position="1"/>
        <end position="19"/>
    </location>
</feature>
<name>A0ABP9ESQ1_9FLAO</name>